<dbReference type="InParanoid" id="A0A423WR60"/>
<dbReference type="OrthoDB" id="5405654at2759"/>
<accession>A0A423WR60</accession>
<name>A0A423WR60_9PEZI</name>
<dbReference type="STRING" id="1230097.A0A423WR60"/>
<dbReference type="EMBL" id="LKEB01000045">
    <property type="protein sequence ID" value="ROW05913.1"/>
    <property type="molecule type" value="Genomic_DNA"/>
</dbReference>
<comment type="caution">
    <text evidence="2">The sequence shown here is derived from an EMBL/GenBank/DDBJ whole genome shotgun (WGS) entry which is preliminary data.</text>
</comment>
<reference evidence="2 3" key="1">
    <citation type="submission" date="2015-09" db="EMBL/GenBank/DDBJ databases">
        <title>Host preference determinants of Valsa canker pathogens revealed by comparative genomics.</title>
        <authorList>
            <person name="Yin Z."/>
            <person name="Huang L."/>
        </authorList>
    </citation>
    <scope>NUCLEOTIDE SEQUENCE [LARGE SCALE GENOMIC DNA]</scope>
    <source>
        <strain evidence="2 3">SXYLt</strain>
    </source>
</reference>
<gene>
    <name evidence="2" type="ORF">VPNG_08001</name>
</gene>
<feature type="compositionally biased region" description="Basic and acidic residues" evidence="1">
    <location>
        <begin position="289"/>
        <end position="303"/>
    </location>
</feature>
<feature type="compositionally biased region" description="Polar residues" evidence="1">
    <location>
        <begin position="178"/>
        <end position="188"/>
    </location>
</feature>
<keyword evidence="3" id="KW-1185">Reference proteome</keyword>
<feature type="region of interest" description="Disordered" evidence="1">
    <location>
        <begin position="119"/>
        <end position="190"/>
    </location>
</feature>
<dbReference type="PANTHER" id="PTHR42053:SF1">
    <property type="match status" value="1"/>
</dbReference>
<evidence type="ECO:0000313" key="3">
    <source>
        <dbReference type="Proteomes" id="UP000285146"/>
    </source>
</evidence>
<proteinExistence type="predicted"/>
<sequence>MSVTKRPKLPSLATPTSGNFPNIGNYPSDALLSASSVRTPRSASMIKGSLPSAGLYSAGLPSAGLPSAPLEYPPTPSMLSASIKQEEMPEKTPITPPLAYMDFLKTISVTSPSVASPPLTAPLMGKTPLQRTATSGSTASTATTTSTASTTSTTSTTTTKSEDSAADSNAEADLDSAPTTASTSSGVTDCSCKCEHVHKSPKPSQISVKHPASPLGTYPLSAPATGPTAFPSFRIPPSPAVDSPVRSPYSARSVKSPFDWDAALKAKRYREVIRPPTSAVGTGGAQSPRCEKGRSVKHIREVVTRTVTYTPRMDPAPKGKRRKLE</sequence>
<evidence type="ECO:0000256" key="1">
    <source>
        <dbReference type="SAM" id="MobiDB-lite"/>
    </source>
</evidence>
<dbReference type="Proteomes" id="UP000285146">
    <property type="component" value="Unassembled WGS sequence"/>
</dbReference>
<evidence type="ECO:0000313" key="2">
    <source>
        <dbReference type="EMBL" id="ROW05913.1"/>
    </source>
</evidence>
<protein>
    <submittedName>
        <fullName evidence="2">Uncharacterized protein</fullName>
    </submittedName>
</protein>
<feature type="region of interest" description="Disordered" evidence="1">
    <location>
        <begin position="1"/>
        <end position="25"/>
    </location>
</feature>
<feature type="compositionally biased region" description="Polar residues" evidence="1">
    <location>
        <begin position="13"/>
        <end position="22"/>
    </location>
</feature>
<feature type="compositionally biased region" description="Low complexity" evidence="1">
    <location>
        <begin position="166"/>
        <end position="177"/>
    </location>
</feature>
<dbReference type="AlphaFoldDB" id="A0A423WR60"/>
<feature type="compositionally biased region" description="Low complexity" evidence="1">
    <location>
        <begin position="132"/>
        <end position="159"/>
    </location>
</feature>
<feature type="region of interest" description="Disordered" evidence="1">
    <location>
        <begin position="57"/>
        <end position="77"/>
    </location>
</feature>
<dbReference type="PANTHER" id="PTHR42053">
    <property type="match status" value="1"/>
</dbReference>
<feature type="region of interest" description="Disordered" evidence="1">
    <location>
        <begin position="274"/>
        <end position="325"/>
    </location>
</feature>
<organism evidence="2 3">
    <name type="scientific">Cytospora leucostoma</name>
    <dbReference type="NCBI Taxonomy" id="1230097"/>
    <lineage>
        <taxon>Eukaryota</taxon>
        <taxon>Fungi</taxon>
        <taxon>Dikarya</taxon>
        <taxon>Ascomycota</taxon>
        <taxon>Pezizomycotina</taxon>
        <taxon>Sordariomycetes</taxon>
        <taxon>Sordariomycetidae</taxon>
        <taxon>Diaporthales</taxon>
        <taxon>Cytosporaceae</taxon>
        <taxon>Cytospora</taxon>
    </lineage>
</organism>